<dbReference type="RefSeq" id="WP_166227385.1">
    <property type="nucleotide sequence ID" value="NZ_CP049989.1"/>
</dbReference>
<reference evidence="2 3" key="1">
    <citation type="submission" date="2020-03" db="EMBL/GenBank/DDBJ databases">
        <title>Hydrogenophaga sp. nov. isolated from cyanobacterial mat.</title>
        <authorList>
            <person name="Thorat V."/>
            <person name="Kirdat K."/>
            <person name="Tiwarekar B."/>
            <person name="Costa E.D."/>
            <person name="Yadav A."/>
        </authorList>
    </citation>
    <scope>NUCLEOTIDE SEQUENCE [LARGE SCALE GENOMIC DNA]</scope>
    <source>
        <strain evidence="2 3">BA0156</strain>
    </source>
</reference>
<feature type="signal peptide" evidence="1">
    <location>
        <begin position="1"/>
        <end position="24"/>
    </location>
</feature>
<gene>
    <name evidence="2" type="ORF">G9Q37_11815</name>
</gene>
<dbReference type="AlphaFoldDB" id="A0A6G8II08"/>
<evidence type="ECO:0008006" key="4">
    <source>
        <dbReference type="Google" id="ProtNLM"/>
    </source>
</evidence>
<keyword evidence="3" id="KW-1185">Reference proteome</keyword>
<dbReference type="KEGG" id="hcz:G9Q37_11815"/>
<sequence>MHTRSLAPLLFALALLGAGAPANAADAPPAGAPDIWRWTDRFGHLHYTPKIDIPPERRAFAEPASAPLPPGTTACDAAWNRYRANQACFDAFRVVGGGLKPDAFRYCQELPQPQPCR</sequence>
<evidence type="ECO:0000256" key="1">
    <source>
        <dbReference type="SAM" id="SignalP"/>
    </source>
</evidence>
<name>A0A6G8II08_9BURK</name>
<dbReference type="EMBL" id="CP049989">
    <property type="protein sequence ID" value="QIM52783.1"/>
    <property type="molecule type" value="Genomic_DNA"/>
</dbReference>
<evidence type="ECO:0000313" key="2">
    <source>
        <dbReference type="EMBL" id="QIM52783.1"/>
    </source>
</evidence>
<dbReference type="Proteomes" id="UP000503162">
    <property type="component" value="Chromosome"/>
</dbReference>
<evidence type="ECO:0000313" key="3">
    <source>
        <dbReference type="Proteomes" id="UP000503162"/>
    </source>
</evidence>
<proteinExistence type="predicted"/>
<protein>
    <recommendedName>
        <fullName evidence="4">DUF4124 domain-containing protein</fullName>
    </recommendedName>
</protein>
<organism evidence="2 3">
    <name type="scientific">Hydrogenophaga crocea</name>
    <dbReference type="NCBI Taxonomy" id="2716225"/>
    <lineage>
        <taxon>Bacteria</taxon>
        <taxon>Pseudomonadati</taxon>
        <taxon>Pseudomonadota</taxon>
        <taxon>Betaproteobacteria</taxon>
        <taxon>Burkholderiales</taxon>
        <taxon>Comamonadaceae</taxon>
        <taxon>Hydrogenophaga</taxon>
    </lineage>
</organism>
<accession>A0A6G8II08</accession>
<keyword evidence="1" id="KW-0732">Signal</keyword>
<feature type="chain" id="PRO_5026097472" description="DUF4124 domain-containing protein" evidence="1">
    <location>
        <begin position="25"/>
        <end position="117"/>
    </location>
</feature>